<protein>
    <submittedName>
        <fullName evidence="2">Uncharacterized protein</fullName>
    </submittedName>
</protein>
<accession>A0A328NYX9</accession>
<organism evidence="2 3">
    <name type="scientific">Dyella jiangningensis</name>
    <dbReference type="NCBI Taxonomy" id="1379159"/>
    <lineage>
        <taxon>Bacteria</taxon>
        <taxon>Pseudomonadati</taxon>
        <taxon>Pseudomonadota</taxon>
        <taxon>Gammaproteobacteria</taxon>
        <taxon>Lysobacterales</taxon>
        <taxon>Rhodanobacteraceae</taxon>
        <taxon>Dyella</taxon>
    </lineage>
</organism>
<sequence>MGRPSGGTEGWTGGGGGRPGAGAGRPRSSRSRSWSPPRHPGGRGGGRDSMGRLYQRSRSR</sequence>
<name>A0A328NYX9_9GAMM</name>
<gene>
    <name evidence="2" type="ORF">CA260_14580</name>
</gene>
<dbReference type="AlphaFoldDB" id="A0A328NYX9"/>
<comment type="caution">
    <text evidence="2">The sequence shown here is derived from an EMBL/GenBank/DDBJ whole genome shotgun (WGS) entry which is preliminary data.</text>
</comment>
<evidence type="ECO:0000313" key="3">
    <source>
        <dbReference type="Proteomes" id="UP000248926"/>
    </source>
</evidence>
<evidence type="ECO:0000313" key="2">
    <source>
        <dbReference type="EMBL" id="RAO75307.1"/>
    </source>
</evidence>
<keyword evidence="3" id="KW-1185">Reference proteome</keyword>
<feature type="compositionally biased region" description="Gly residues" evidence="1">
    <location>
        <begin position="1"/>
        <end position="23"/>
    </location>
</feature>
<feature type="region of interest" description="Disordered" evidence="1">
    <location>
        <begin position="1"/>
        <end position="60"/>
    </location>
</feature>
<proteinExistence type="predicted"/>
<dbReference type="Proteomes" id="UP000248926">
    <property type="component" value="Unassembled WGS sequence"/>
</dbReference>
<dbReference type="EMBL" id="NFZS01000004">
    <property type="protein sequence ID" value="RAO75307.1"/>
    <property type="molecule type" value="Genomic_DNA"/>
</dbReference>
<reference evidence="2 3" key="1">
    <citation type="journal article" date="2018" name="Genet. Mol. Biol.">
        <title>The genome sequence of Dyella jiangningensis FCAV SCS01 from a lignocellulose-decomposing microbial consortium metagenome reveals potential for biotechnological applications.</title>
        <authorList>
            <person name="Desiderato J.G."/>
            <person name="Alvarenga D.O."/>
            <person name="Constancio M.T.L."/>
            <person name="Alves L.M.C."/>
            <person name="Varani A.M."/>
        </authorList>
    </citation>
    <scope>NUCLEOTIDE SEQUENCE [LARGE SCALE GENOMIC DNA]</scope>
    <source>
        <strain evidence="2 3">FCAV SCS01</strain>
    </source>
</reference>
<evidence type="ECO:0000256" key="1">
    <source>
        <dbReference type="SAM" id="MobiDB-lite"/>
    </source>
</evidence>